<reference evidence="9" key="1">
    <citation type="journal article" date="2021" name="Front. Microbiol.">
        <title>Generation of Tetracycline and Rifamycin Resistant Chlamydia Suis Recombinants.</title>
        <authorList>
            <person name="Marti H."/>
            <person name="Bommana S."/>
            <person name="Read T.D."/>
            <person name="Pesch T."/>
            <person name="Prahauser B."/>
            <person name="Dean D."/>
            <person name="Borel N."/>
        </authorList>
    </citation>
    <scope>NUCLEOTIDE SEQUENCE</scope>
    <source>
        <strain evidence="9">208.1</strain>
    </source>
</reference>
<dbReference type="GO" id="GO:0004630">
    <property type="term" value="F:phospholipase D activity"/>
    <property type="evidence" value="ECO:0007669"/>
    <property type="project" value="UniProtKB-EC"/>
</dbReference>
<accession>A0AAQ0J612</accession>
<dbReference type="AlphaFoldDB" id="A0AAQ0J612"/>
<feature type="region of interest" description="Disordered" evidence="7">
    <location>
        <begin position="28"/>
        <end position="54"/>
    </location>
</feature>
<dbReference type="EMBL" id="CP063185">
    <property type="protein sequence ID" value="QYC74154.1"/>
    <property type="molecule type" value="Genomic_DNA"/>
</dbReference>
<name>A0AAQ0J612_9CHLA</name>
<dbReference type="GO" id="GO:0016891">
    <property type="term" value="F:RNA endonuclease activity producing 5'-phosphomonoesters, hydrolytic mechanism"/>
    <property type="evidence" value="ECO:0007669"/>
    <property type="project" value="TreeGrafter"/>
</dbReference>
<proteinExistence type="inferred from homology"/>
<feature type="domain" description="PLD phosphodiesterase" evidence="8">
    <location>
        <begin position="373"/>
        <end position="399"/>
    </location>
</feature>
<evidence type="ECO:0000256" key="3">
    <source>
        <dbReference type="ARBA" id="ARBA00012027"/>
    </source>
</evidence>
<dbReference type="InterPro" id="IPR025202">
    <property type="entry name" value="PLD-like_dom"/>
</dbReference>
<comment type="catalytic activity">
    <reaction evidence="1">
        <text>a 1,2-diacyl-sn-glycero-3-phosphocholine + H2O = a 1,2-diacyl-sn-glycero-3-phosphate + choline + H(+)</text>
        <dbReference type="Rhea" id="RHEA:14445"/>
        <dbReference type="ChEBI" id="CHEBI:15354"/>
        <dbReference type="ChEBI" id="CHEBI:15377"/>
        <dbReference type="ChEBI" id="CHEBI:15378"/>
        <dbReference type="ChEBI" id="CHEBI:57643"/>
        <dbReference type="ChEBI" id="CHEBI:58608"/>
        <dbReference type="EC" id="3.1.4.4"/>
    </reaction>
</comment>
<dbReference type="CDD" id="cd09116">
    <property type="entry name" value="PLDc_Nuc_like"/>
    <property type="match status" value="1"/>
</dbReference>
<dbReference type="PANTHER" id="PTHR43856">
    <property type="entry name" value="CARDIOLIPIN HYDROLASE"/>
    <property type="match status" value="1"/>
</dbReference>
<dbReference type="PANTHER" id="PTHR43856:SF1">
    <property type="entry name" value="MITOCHONDRIAL CARDIOLIPIN HYDROLASE"/>
    <property type="match status" value="1"/>
</dbReference>
<evidence type="ECO:0000259" key="8">
    <source>
        <dbReference type="SMART" id="SM00155"/>
    </source>
</evidence>
<dbReference type="Pfam" id="PF07145">
    <property type="entry name" value="PAM2"/>
    <property type="match status" value="1"/>
</dbReference>
<dbReference type="Pfam" id="PF13091">
    <property type="entry name" value="PLDc_2"/>
    <property type="match status" value="2"/>
</dbReference>
<evidence type="ECO:0000313" key="9">
    <source>
        <dbReference type="EMBL" id="QYC74154.1"/>
    </source>
</evidence>
<feature type="domain" description="PLD phosphodiesterase" evidence="8">
    <location>
        <begin position="228"/>
        <end position="255"/>
    </location>
</feature>
<keyword evidence="6" id="KW-0443">Lipid metabolism</keyword>
<gene>
    <name evidence="9" type="ORF">INQ84_03455</name>
</gene>
<evidence type="ECO:0000256" key="2">
    <source>
        <dbReference type="ARBA" id="ARBA00008664"/>
    </source>
</evidence>
<protein>
    <recommendedName>
        <fullName evidence="3">phospholipase D</fullName>
        <ecNumber evidence="3">3.1.4.4</ecNumber>
    </recommendedName>
</protein>
<dbReference type="Proteomes" id="UP000825134">
    <property type="component" value="Chromosome"/>
</dbReference>
<feature type="compositionally biased region" description="Polar residues" evidence="7">
    <location>
        <begin position="28"/>
        <end position="52"/>
    </location>
</feature>
<dbReference type="EC" id="3.1.4.4" evidence="3"/>
<dbReference type="GO" id="GO:0006793">
    <property type="term" value="P:phosphorus metabolic process"/>
    <property type="evidence" value="ECO:0007669"/>
    <property type="project" value="UniProtKB-ARBA"/>
</dbReference>
<dbReference type="InterPro" id="IPR001736">
    <property type="entry name" value="PLipase_D/transphosphatidylase"/>
</dbReference>
<evidence type="ECO:0000256" key="1">
    <source>
        <dbReference type="ARBA" id="ARBA00000798"/>
    </source>
</evidence>
<dbReference type="Gene3D" id="3.30.870.10">
    <property type="entry name" value="Endonuclease Chain A"/>
    <property type="match status" value="2"/>
</dbReference>
<dbReference type="SUPFAM" id="SSF56024">
    <property type="entry name" value="Phospholipase D/nuclease"/>
    <property type="match status" value="2"/>
</dbReference>
<sequence>MCNPNFWSSLLNHCPDLDIYTDWSQKAETASAPSGIQPIQQESHQSPPSTLNPEAKEFIPSFLRNPPQNRTPEASLQCQRERFSKLEIPKPLSSSVEEAAATANPVVRPKHYKNPLRVAESTSLCSLRTLNVRPKKTLEPTPPDLIQILAKECGHNLTEEICNAIRSAKSNIRIKIYNLSSEAILQALAQKASEEVSVWIHYQVIKNHEKFNFDKNPLVSLYPNTKTHTNLQHKKEIIIDEKMAILGTANFTQGALVGDVNCLIKVLSPQLCYLMKQNRSGDCLIGRRHCRYLSLYRSGPDAVPEIIQHIDKAKHTIRLAMFILSQQDIIRALDRAHRRGVKVEIIVDTHQRKTTFDMLKNLHSDIKIFEGTSCGRVHCKMCIIDSTLIVGSANWSKKGFLHNTENLFIIPQLSSQELALLSRIWDQTLAHSEPITPENVTIKRSLASLRPLHLPTSFSDTED</sequence>
<dbReference type="InterPro" id="IPR009818">
    <property type="entry name" value="PAM2_motif"/>
</dbReference>
<evidence type="ECO:0000256" key="7">
    <source>
        <dbReference type="SAM" id="MobiDB-lite"/>
    </source>
</evidence>
<keyword evidence="4" id="KW-0378">Hydrolase</keyword>
<organism evidence="9 10">
    <name type="scientific">Chlamydia suis</name>
    <dbReference type="NCBI Taxonomy" id="83559"/>
    <lineage>
        <taxon>Bacteria</taxon>
        <taxon>Pseudomonadati</taxon>
        <taxon>Chlamydiota</taxon>
        <taxon>Chlamydiia</taxon>
        <taxon>Chlamydiales</taxon>
        <taxon>Chlamydiaceae</taxon>
        <taxon>Chlamydia/Chlamydophila group</taxon>
        <taxon>Chlamydia</taxon>
    </lineage>
</organism>
<evidence type="ECO:0000256" key="6">
    <source>
        <dbReference type="ARBA" id="ARBA00023098"/>
    </source>
</evidence>
<dbReference type="InterPro" id="IPR051406">
    <property type="entry name" value="PLD_domain"/>
</dbReference>
<evidence type="ECO:0000256" key="4">
    <source>
        <dbReference type="ARBA" id="ARBA00022801"/>
    </source>
</evidence>
<dbReference type="SMART" id="SM00155">
    <property type="entry name" value="PLDc"/>
    <property type="match status" value="2"/>
</dbReference>
<dbReference type="GO" id="GO:0016042">
    <property type="term" value="P:lipid catabolic process"/>
    <property type="evidence" value="ECO:0007669"/>
    <property type="project" value="UniProtKB-KW"/>
</dbReference>
<comment type="similarity">
    <text evidence="2">Belongs to the phospholipase D family.</text>
</comment>
<keyword evidence="5" id="KW-0442">Lipid degradation</keyword>
<evidence type="ECO:0000313" key="10">
    <source>
        <dbReference type="Proteomes" id="UP000825134"/>
    </source>
</evidence>
<dbReference type="RefSeq" id="WP_219664311.1">
    <property type="nucleotide sequence ID" value="NZ_CP063064.1"/>
</dbReference>
<evidence type="ECO:0000256" key="5">
    <source>
        <dbReference type="ARBA" id="ARBA00022963"/>
    </source>
</evidence>